<evidence type="ECO:0000313" key="1">
    <source>
        <dbReference type="EMBL" id="SBQ94110.1"/>
    </source>
</evidence>
<organism evidence="1">
    <name type="scientific">Nothobranchius kuhntae</name>
    <name type="common">Beira killifish</name>
    <dbReference type="NCBI Taxonomy" id="321403"/>
    <lineage>
        <taxon>Eukaryota</taxon>
        <taxon>Metazoa</taxon>
        <taxon>Chordata</taxon>
        <taxon>Craniata</taxon>
        <taxon>Vertebrata</taxon>
        <taxon>Euteleostomi</taxon>
        <taxon>Actinopterygii</taxon>
        <taxon>Neopterygii</taxon>
        <taxon>Teleostei</taxon>
        <taxon>Neoteleostei</taxon>
        <taxon>Acanthomorphata</taxon>
        <taxon>Ovalentaria</taxon>
        <taxon>Atherinomorphae</taxon>
        <taxon>Cyprinodontiformes</taxon>
        <taxon>Nothobranchiidae</taxon>
        <taxon>Nothobranchius</taxon>
    </lineage>
</organism>
<feature type="non-terminal residue" evidence="1">
    <location>
        <position position="1"/>
    </location>
</feature>
<gene>
    <name evidence="1" type="primary">Nfu_g_1_007904</name>
</gene>
<dbReference type="EMBL" id="HAED01007898">
    <property type="protein sequence ID" value="SBQ94110.1"/>
    <property type="molecule type" value="Transcribed_RNA"/>
</dbReference>
<accession>A0A1A8ICR3</accession>
<dbReference type="AlphaFoldDB" id="A0A1A8ICR3"/>
<reference evidence="1" key="2">
    <citation type="submission" date="2016-06" db="EMBL/GenBank/DDBJ databases">
        <title>The genome of a short-lived fish provides insights into sex chromosome evolution and the genetic control of aging.</title>
        <authorList>
            <person name="Reichwald K."/>
            <person name="Felder M."/>
            <person name="Petzold A."/>
            <person name="Koch P."/>
            <person name="Groth M."/>
            <person name="Platzer M."/>
        </authorList>
    </citation>
    <scope>NUCLEOTIDE SEQUENCE</scope>
    <source>
        <tissue evidence="1">Brain</tissue>
    </source>
</reference>
<sequence length="121" mass="12876">PLTRIGPVCLPDPVKYSLDFLSPEKTLTTLPCSAPGFTPHSTISIPARIPATQITLSPHLAARSQPLTCPHQASSPTSSLVQQFLLLLEPSCSPGPDLARPEALTTISTLHSKDYPPSFPP</sequence>
<feature type="non-terminal residue" evidence="1">
    <location>
        <position position="121"/>
    </location>
</feature>
<protein>
    <submittedName>
        <fullName evidence="1">Uncharacterized protein</fullName>
    </submittedName>
</protein>
<name>A0A1A8ICR3_NOTKU</name>
<reference evidence="1" key="1">
    <citation type="submission" date="2016-05" db="EMBL/GenBank/DDBJ databases">
        <authorList>
            <person name="Lavstsen T."/>
            <person name="Jespersen J.S."/>
        </authorList>
    </citation>
    <scope>NUCLEOTIDE SEQUENCE</scope>
    <source>
        <tissue evidence="1">Brain</tissue>
    </source>
</reference>
<proteinExistence type="predicted"/>